<accession>A0AAN9HTF6</accession>
<dbReference type="PANTHER" id="PTHR13914">
    <property type="entry name" value="PROLINE OXIDASE"/>
    <property type="match status" value="1"/>
</dbReference>
<dbReference type="GO" id="GO:0071949">
    <property type="term" value="F:FAD binding"/>
    <property type="evidence" value="ECO:0007669"/>
    <property type="project" value="TreeGrafter"/>
</dbReference>
<keyword evidence="5" id="KW-0285">Flavoprotein</keyword>
<sequence length="179" mass="20266">MATEKLSFNLPWKKIAYQYLLNQAPYRTLRKDHIHPLSREEEKDLELANQRLLELCQKCVQANIPLFVDAEHATVQPAINYFTYSSTIMDNKDDNPIVYGTIQTYLKDAKERLLQTAKGADKLGVPMSYKLAVAKAHDLGMGKVNHKMEFAQLYGMSKALSFGLSNAGFRLASTCHLVQ</sequence>
<comment type="similarity">
    <text evidence="1 5">Belongs to the proline oxidase family.</text>
</comment>
<dbReference type="Gene3D" id="3.20.20.220">
    <property type="match status" value="1"/>
</dbReference>
<comment type="function">
    <text evidence="5">Converts proline to delta-1-pyrroline-5-carboxylate.</text>
</comment>
<dbReference type="EC" id="1.5.5.2" evidence="2 5"/>
<evidence type="ECO:0000256" key="3">
    <source>
        <dbReference type="ARBA" id="ARBA00023002"/>
    </source>
</evidence>
<dbReference type="GO" id="GO:0004657">
    <property type="term" value="F:proline dehydrogenase activity"/>
    <property type="evidence" value="ECO:0007669"/>
    <property type="project" value="UniProtKB-EC"/>
</dbReference>
<gene>
    <name evidence="7" type="ORF">RIF29_34242</name>
</gene>
<dbReference type="GO" id="GO:0010133">
    <property type="term" value="P:L-proline catabolic process to L-glutamate"/>
    <property type="evidence" value="ECO:0007669"/>
    <property type="project" value="TreeGrafter"/>
</dbReference>
<dbReference type="InterPro" id="IPR029041">
    <property type="entry name" value="FAD-linked_oxidoreductase-like"/>
</dbReference>
<comment type="catalytic activity">
    <reaction evidence="5">
        <text>L-proline + a quinone = (S)-1-pyrroline-5-carboxylate + a quinol + H(+)</text>
        <dbReference type="Rhea" id="RHEA:23784"/>
        <dbReference type="ChEBI" id="CHEBI:15378"/>
        <dbReference type="ChEBI" id="CHEBI:17388"/>
        <dbReference type="ChEBI" id="CHEBI:24646"/>
        <dbReference type="ChEBI" id="CHEBI:60039"/>
        <dbReference type="ChEBI" id="CHEBI:132124"/>
        <dbReference type="EC" id="1.5.5.2"/>
    </reaction>
</comment>
<name>A0AAN9HTF6_CROPI</name>
<dbReference type="Proteomes" id="UP001372338">
    <property type="component" value="Unassembled WGS sequence"/>
</dbReference>
<dbReference type="Pfam" id="PF01619">
    <property type="entry name" value="Pro_dh"/>
    <property type="match status" value="1"/>
</dbReference>
<keyword evidence="4 5" id="KW-0642">Proline metabolism</keyword>
<proteinExistence type="inferred from homology"/>
<dbReference type="EMBL" id="JAYWIO010000007">
    <property type="protein sequence ID" value="KAK7251227.1"/>
    <property type="molecule type" value="Genomic_DNA"/>
</dbReference>
<organism evidence="7 8">
    <name type="scientific">Crotalaria pallida</name>
    <name type="common">Smooth rattlebox</name>
    <name type="synonym">Crotalaria striata</name>
    <dbReference type="NCBI Taxonomy" id="3830"/>
    <lineage>
        <taxon>Eukaryota</taxon>
        <taxon>Viridiplantae</taxon>
        <taxon>Streptophyta</taxon>
        <taxon>Embryophyta</taxon>
        <taxon>Tracheophyta</taxon>
        <taxon>Spermatophyta</taxon>
        <taxon>Magnoliopsida</taxon>
        <taxon>eudicotyledons</taxon>
        <taxon>Gunneridae</taxon>
        <taxon>Pentapetalae</taxon>
        <taxon>rosids</taxon>
        <taxon>fabids</taxon>
        <taxon>Fabales</taxon>
        <taxon>Fabaceae</taxon>
        <taxon>Papilionoideae</taxon>
        <taxon>50 kb inversion clade</taxon>
        <taxon>genistoids sensu lato</taxon>
        <taxon>core genistoids</taxon>
        <taxon>Crotalarieae</taxon>
        <taxon>Crotalaria</taxon>
    </lineage>
</organism>
<evidence type="ECO:0000256" key="5">
    <source>
        <dbReference type="RuleBase" id="RU364054"/>
    </source>
</evidence>
<dbReference type="PANTHER" id="PTHR13914:SF0">
    <property type="entry name" value="PROLINE DEHYDROGENASE 1, MITOCHONDRIAL"/>
    <property type="match status" value="1"/>
</dbReference>
<evidence type="ECO:0000313" key="7">
    <source>
        <dbReference type="EMBL" id="KAK7251227.1"/>
    </source>
</evidence>
<feature type="domain" description="Proline dehydrogenase" evidence="6">
    <location>
        <begin position="34"/>
        <end position="131"/>
    </location>
</feature>
<dbReference type="SUPFAM" id="SSF51730">
    <property type="entry name" value="FAD-linked oxidoreductase"/>
    <property type="match status" value="1"/>
</dbReference>
<comment type="caution">
    <text evidence="7">The sequence shown here is derived from an EMBL/GenBank/DDBJ whole genome shotgun (WGS) entry which is preliminary data.</text>
</comment>
<evidence type="ECO:0000256" key="2">
    <source>
        <dbReference type="ARBA" id="ARBA00012695"/>
    </source>
</evidence>
<evidence type="ECO:0000313" key="8">
    <source>
        <dbReference type="Proteomes" id="UP001372338"/>
    </source>
</evidence>
<evidence type="ECO:0000259" key="6">
    <source>
        <dbReference type="Pfam" id="PF01619"/>
    </source>
</evidence>
<keyword evidence="5" id="KW-0274">FAD</keyword>
<evidence type="ECO:0000256" key="4">
    <source>
        <dbReference type="ARBA" id="ARBA00023062"/>
    </source>
</evidence>
<dbReference type="AlphaFoldDB" id="A0AAN9HTF6"/>
<keyword evidence="3 5" id="KW-0560">Oxidoreductase</keyword>
<evidence type="ECO:0000256" key="1">
    <source>
        <dbReference type="ARBA" id="ARBA00005869"/>
    </source>
</evidence>
<dbReference type="InterPro" id="IPR002872">
    <property type="entry name" value="Proline_DH_dom"/>
</dbReference>
<comment type="cofactor">
    <cofactor evidence="5">
        <name>FAD</name>
        <dbReference type="ChEBI" id="CHEBI:57692"/>
    </cofactor>
</comment>
<reference evidence="7 8" key="1">
    <citation type="submission" date="2024-01" db="EMBL/GenBank/DDBJ databases">
        <title>The genomes of 5 underutilized Papilionoideae crops provide insights into root nodulation and disease resistanc.</title>
        <authorList>
            <person name="Yuan L."/>
        </authorList>
    </citation>
    <scope>NUCLEOTIDE SEQUENCE [LARGE SCALE GENOMIC DNA]</scope>
    <source>
        <strain evidence="7">ZHUSHIDOU_FW_LH</strain>
        <tissue evidence="7">Leaf</tissue>
    </source>
</reference>
<dbReference type="InterPro" id="IPR015659">
    <property type="entry name" value="Proline_oxidase"/>
</dbReference>
<dbReference type="GO" id="GO:0005739">
    <property type="term" value="C:mitochondrion"/>
    <property type="evidence" value="ECO:0007669"/>
    <property type="project" value="TreeGrafter"/>
</dbReference>
<protein>
    <recommendedName>
        <fullName evidence="2 5">Proline dehydrogenase</fullName>
        <ecNumber evidence="2 5">1.5.5.2</ecNumber>
    </recommendedName>
</protein>
<keyword evidence="8" id="KW-1185">Reference proteome</keyword>